<dbReference type="SUPFAM" id="SSF48452">
    <property type="entry name" value="TPR-like"/>
    <property type="match status" value="1"/>
</dbReference>
<proteinExistence type="predicted"/>
<dbReference type="RefSeq" id="WP_111626860.1">
    <property type="nucleotide sequence ID" value="NZ_QLMC01000001.1"/>
</dbReference>
<dbReference type="Pfam" id="PF12771">
    <property type="entry name" value="SusD-like_2"/>
    <property type="match status" value="1"/>
</dbReference>
<accession>A0A327X7H6</accession>
<keyword evidence="1" id="KW-0732">Signal</keyword>
<sequence>MKRFSKKIRLSVLGLLMTASACTNNFEELNTSPTQPRNVPAEYLYSQAQLNGFLADGTNWWQVGSWVEQWASGSLSAPSQYLEDRDIYETNNWTSHYELIKNLSQIRNQILKGQETTPNGRTKLAIAKITEIYFWQRMTDFWGDIPYTEAGLPDNNLILLPKYDKQEDIYKSLIAELDAAIGQLNATDVSYGKADFVYNGDVTKWRKFGNSLKLRLGMRLRYADAALSRKTVEEALSAPLIESNADNGAMPTVTQDGNPFGYHPIIGGYNGSKELNQLAAPFIDALLAKKDPRLPRIAEPTENSKKAGNPIYRGLGVALGNSVIINRDDYSYGNIAIYNDRKSTFPFVFLAYSDNCFFKAEAALLGWGGLTPAQAEGFYQAGIRAAMQIQPYSIPEADITAYIAREGKLTGTAEQQLEQIMTQKWISLFMRHYEAYAEWRRTGYPKLVPGPNPGTTNGQIPRRGVYSSTERIRNAANYNEASSRLSNGDTYLSKVWWDKK</sequence>
<dbReference type="Gene3D" id="1.25.40.390">
    <property type="match status" value="1"/>
</dbReference>
<dbReference type="InterPro" id="IPR011990">
    <property type="entry name" value="TPR-like_helical_dom_sf"/>
</dbReference>
<dbReference type="AlphaFoldDB" id="A0A327X7H6"/>
<name>A0A327X7H6_LARAB</name>
<organism evidence="2 3">
    <name type="scientific">Larkinella arboricola</name>
    <dbReference type="NCBI Taxonomy" id="643671"/>
    <lineage>
        <taxon>Bacteria</taxon>
        <taxon>Pseudomonadati</taxon>
        <taxon>Bacteroidota</taxon>
        <taxon>Cytophagia</taxon>
        <taxon>Cytophagales</taxon>
        <taxon>Spirosomataceae</taxon>
        <taxon>Larkinella</taxon>
    </lineage>
</organism>
<comment type="caution">
    <text evidence="2">The sequence shown here is derived from an EMBL/GenBank/DDBJ whole genome shotgun (WGS) entry which is preliminary data.</text>
</comment>
<feature type="chain" id="PRO_5016234840" evidence="1">
    <location>
        <begin position="22"/>
        <end position="500"/>
    </location>
</feature>
<evidence type="ECO:0000256" key="1">
    <source>
        <dbReference type="SAM" id="SignalP"/>
    </source>
</evidence>
<dbReference type="Proteomes" id="UP000248790">
    <property type="component" value="Unassembled WGS sequence"/>
</dbReference>
<dbReference type="OrthoDB" id="843771at2"/>
<gene>
    <name evidence="2" type="ORF">LX87_00801</name>
</gene>
<reference evidence="2 3" key="1">
    <citation type="submission" date="2018-06" db="EMBL/GenBank/DDBJ databases">
        <title>Genomic Encyclopedia of Archaeal and Bacterial Type Strains, Phase II (KMG-II): from individual species to whole genera.</title>
        <authorList>
            <person name="Goeker M."/>
        </authorList>
    </citation>
    <scope>NUCLEOTIDE SEQUENCE [LARGE SCALE GENOMIC DNA]</scope>
    <source>
        <strain evidence="2 3">DSM 21851</strain>
    </source>
</reference>
<feature type="signal peptide" evidence="1">
    <location>
        <begin position="1"/>
        <end position="21"/>
    </location>
</feature>
<evidence type="ECO:0000313" key="3">
    <source>
        <dbReference type="Proteomes" id="UP000248790"/>
    </source>
</evidence>
<keyword evidence="3" id="KW-1185">Reference proteome</keyword>
<evidence type="ECO:0000313" key="2">
    <source>
        <dbReference type="EMBL" id="RAK02681.1"/>
    </source>
</evidence>
<dbReference type="EMBL" id="QLMC01000001">
    <property type="protein sequence ID" value="RAK02681.1"/>
    <property type="molecule type" value="Genomic_DNA"/>
</dbReference>
<dbReference type="InterPro" id="IPR041662">
    <property type="entry name" value="SusD-like_2"/>
</dbReference>
<dbReference type="PROSITE" id="PS51257">
    <property type="entry name" value="PROKAR_LIPOPROTEIN"/>
    <property type="match status" value="1"/>
</dbReference>
<protein>
    <submittedName>
        <fullName evidence="2">SusD-like starch-binding protein associating with outer membrane</fullName>
    </submittedName>
</protein>